<dbReference type="GO" id="GO:0005789">
    <property type="term" value="C:endoplasmic reticulum membrane"/>
    <property type="evidence" value="ECO:0007669"/>
    <property type="project" value="UniProtKB-SubCell"/>
</dbReference>
<evidence type="ECO:0000256" key="7">
    <source>
        <dbReference type="ARBA" id="ARBA00022927"/>
    </source>
</evidence>
<dbReference type="GO" id="GO:0006888">
    <property type="term" value="P:endoplasmic reticulum to Golgi vesicle-mediated transport"/>
    <property type="evidence" value="ECO:0007669"/>
    <property type="project" value="UniProtKB-UniRule"/>
</dbReference>
<feature type="compositionally biased region" description="Low complexity" evidence="11">
    <location>
        <begin position="811"/>
        <end position="820"/>
    </location>
</feature>
<evidence type="ECO:0000256" key="6">
    <source>
        <dbReference type="ARBA" id="ARBA00022892"/>
    </source>
</evidence>
<feature type="region of interest" description="Disordered" evidence="11">
    <location>
        <begin position="614"/>
        <end position="647"/>
    </location>
</feature>
<feature type="region of interest" description="Disordered" evidence="11">
    <location>
        <begin position="1017"/>
        <end position="1037"/>
    </location>
</feature>
<dbReference type="PANTHER" id="PTHR23284:SF0">
    <property type="entry name" value="PROLACTIN REGULATORY ELEMENT-BINDING PROTEIN"/>
    <property type="match status" value="1"/>
</dbReference>
<proteinExistence type="inferred from homology"/>
<evidence type="ECO:0000256" key="5">
    <source>
        <dbReference type="ARBA" id="ARBA00022824"/>
    </source>
</evidence>
<dbReference type="Proteomes" id="UP000005220">
    <property type="component" value="Chromosome 6"/>
</dbReference>
<feature type="compositionally biased region" description="Polar residues" evidence="11">
    <location>
        <begin position="827"/>
        <end position="843"/>
    </location>
</feature>
<dbReference type="OrthoDB" id="2013972at2759"/>
<dbReference type="Gene3D" id="2.130.10.10">
    <property type="entry name" value="YVTN repeat-like/Quinoprotein amine dehydrogenase"/>
    <property type="match status" value="1"/>
</dbReference>
<evidence type="ECO:0000313" key="13">
    <source>
        <dbReference type="Proteomes" id="UP000005220"/>
    </source>
</evidence>
<dbReference type="HOGENOM" id="CLU_279922_0_0_1"/>
<reference evidence="12 13" key="1">
    <citation type="journal article" date="2011" name="Proc. Natl. Acad. Sci. U.S.A.">
        <title>Evolutionary erosion of yeast sex chromosomes by mating-type switching accidents.</title>
        <authorList>
            <person name="Gordon J.L."/>
            <person name="Armisen D."/>
            <person name="Proux-Wera E."/>
            <person name="Oheigeartaigh S.S."/>
            <person name="Byrne K.P."/>
            <person name="Wolfe K.H."/>
        </authorList>
    </citation>
    <scope>NUCLEOTIDE SEQUENCE [LARGE SCALE GENOMIC DNA]</scope>
    <source>
        <strain evidence="13">ATCC 22294 / BCRC 22015 / CBS 2517 / CECT 1963 / NBRC 1671 / NRRL Y-8276</strain>
    </source>
</reference>
<feature type="compositionally biased region" description="Low complexity" evidence="11">
    <location>
        <begin position="614"/>
        <end position="636"/>
    </location>
</feature>
<organism evidence="12 13">
    <name type="scientific">Kazachstania africana (strain ATCC 22294 / BCRC 22015 / CBS 2517 / CECT 1963 / NBRC 1671 / NRRL Y-8276)</name>
    <name type="common">Yeast</name>
    <name type="synonym">Kluyveromyces africanus</name>
    <dbReference type="NCBI Taxonomy" id="1071382"/>
    <lineage>
        <taxon>Eukaryota</taxon>
        <taxon>Fungi</taxon>
        <taxon>Dikarya</taxon>
        <taxon>Ascomycota</taxon>
        <taxon>Saccharomycotina</taxon>
        <taxon>Saccharomycetes</taxon>
        <taxon>Saccharomycetales</taxon>
        <taxon>Saccharomycetaceae</taxon>
        <taxon>Kazachstania</taxon>
    </lineage>
</organism>
<dbReference type="GO" id="GO:0005085">
    <property type="term" value="F:guanyl-nucleotide exchange factor activity"/>
    <property type="evidence" value="ECO:0007669"/>
    <property type="project" value="InterPro"/>
</dbReference>
<dbReference type="AlphaFoldDB" id="H2AWX9"/>
<evidence type="ECO:0000256" key="3">
    <source>
        <dbReference type="ARBA" id="ARBA00022692"/>
    </source>
</evidence>
<feature type="compositionally biased region" description="Polar residues" evidence="11">
    <location>
        <begin position="721"/>
        <end position="737"/>
    </location>
</feature>
<dbReference type="STRING" id="1071382.H2AWX9"/>
<name>H2AWX9_KAZAF</name>
<keyword evidence="8 10" id="KW-1133">Transmembrane helix</keyword>
<evidence type="ECO:0000256" key="1">
    <source>
        <dbReference type="ARBA" id="ARBA00022448"/>
    </source>
</evidence>
<evidence type="ECO:0000256" key="9">
    <source>
        <dbReference type="ARBA" id="ARBA00023136"/>
    </source>
</evidence>
<dbReference type="SMART" id="SM00320">
    <property type="entry name" value="WD40"/>
    <property type="match status" value="2"/>
</dbReference>
<dbReference type="FunCoup" id="H2AWX9">
    <property type="interactions" value="251"/>
</dbReference>
<dbReference type="InterPro" id="IPR045260">
    <property type="entry name" value="Sec12-like"/>
</dbReference>
<evidence type="ECO:0000313" key="12">
    <source>
        <dbReference type="EMBL" id="CCF58879.1"/>
    </source>
</evidence>
<dbReference type="InParanoid" id="H2AWX9"/>
<feature type="compositionally biased region" description="Low complexity" evidence="11">
    <location>
        <begin position="706"/>
        <end position="720"/>
    </location>
</feature>
<dbReference type="InterPro" id="IPR015943">
    <property type="entry name" value="WD40/YVTN_repeat-like_dom_sf"/>
</dbReference>
<dbReference type="GO" id="GO:0000139">
    <property type="term" value="C:Golgi membrane"/>
    <property type="evidence" value="ECO:0007669"/>
    <property type="project" value="UniProtKB-SubCell"/>
</dbReference>
<dbReference type="GeneID" id="13884347"/>
<comment type="subcellular location">
    <subcellularLocation>
        <location evidence="10">Endoplasmic reticulum membrane</location>
        <topology evidence="10">Single-pass type II membrane protein</topology>
    </subcellularLocation>
    <subcellularLocation>
        <location evidence="10">Golgi apparatus membrane</location>
        <topology evidence="10">Single-pass type II membrane protein</topology>
    </subcellularLocation>
</comment>
<dbReference type="InterPro" id="IPR036322">
    <property type="entry name" value="WD40_repeat_dom_sf"/>
</dbReference>
<keyword evidence="1 10" id="KW-0813">Transport</keyword>
<evidence type="ECO:0000256" key="4">
    <source>
        <dbReference type="ARBA" id="ARBA00022737"/>
    </source>
</evidence>
<keyword evidence="2 10" id="KW-0853">WD repeat</keyword>
<dbReference type="PANTHER" id="PTHR23284">
    <property type="entry name" value="PROLACTIN REGULATORY ELEMENT BINDING PROTEIN"/>
    <property type="match status" value="1"/>
</dbReference>
<keyword evidence="4 10" id="KW-0677">Repeat</keyword>
<evidence type="ECO:0000256" key="11">
    <source>
        <dbReference type="SAM" id="MobiDB-lite"/>
    </source>
</evidence>
<keyword evidence="9 10" id="KW-0472">Membrane</keyword>
<accession>H2AWX9</accession>
<protein>
    <recommendedName>
        <fullName evidence="10">Guanine nucleotide-exchange factor SEC12</fullName>
    </recommendedName>
</protein>
<feature type="region of interest" description="Disordered" evidence="11">
    <location>
        <begin position="811"/>
        <end position="844"/>
    </location>
</feature>
<feature type="transmembrane region" description="Helical" evidence="10">
    <location>
        <begin position="359"/>
        <end position="380"/>
    </location>
</feature>
<dbReference type="GO" id="GO:0003400">
    <property type="term" value="P:regulation of COPII vesicle coating"/>
    <property type="evidence" value="ECO:0007669"/>
    <property type="project" value="UniProtKB-UniRule"/>
</dbReference>
<keyword evidence="6" id="KW-0931">ER-Golgi transport</keyword>
<keyword evidence="5 10" id="KW-0256">Endoplasmic reticulum</keyword>
<keyword evidence="13" id="KW-1185">Reference proteome</keyword>
<dbReference type="SUPFAM" id="SSF50978">
    <property type="entry name" value="WD40 repeat-like"/>
    <property type="match status" value="1"/>
</dbReference>
<evidence type="ECO:0000256" key="10">
    <source>
        <dbReference type="RuleBase" id="RU369019"/>
    </source>
</evidence>
<dbReference type="RefSeq" id="XP_003958014.1">
    <property type="nucleotide sequence ID" value="XM_003957965.1"/>
</dbReference>
<sequence length="1124" mass="121322">MAKFQDHLYNIGYPISGAKFLNQNTLLVAGGGGNRAKLLGNPGDYPNKITALRIDSNKKKVVKRFREITLDPNDDSPSTLDAANNIILVGCNESYNKIQLNNGENHHIRKFLYEDEHLKFSAAIDFERSSNPQIFTKIISLSANASIGAIASSQLPTTIKIIDPINSVEKYEIQTGRDVKDINVSNDGTLVSYVTERSLEIVSVVNGQFVVRKNDFNENELLSKIEFINNSALLLVSIAQSVPTVTNLRKLSLNNNKVTVLDTIQVPTKTGGVTSMDIEKKTGKILALSTADNSIILVDLEHFKIIKTFDNVHDLTISKVIFSPDTQFLASVSVANTVHVIKLPTNIKSLTSTSIFSKLWSFFINVILVVIIAIIAQISYKNDLHWKIATLLKHKYLDIRERLSSDNDNDVLVSTIFDDDMVTISTITKPLDTETKSIKTIEFTSLTTTEDDVWATSESSSGTDSIPPIYSTLSHYDEIVSSHSVIEPMSSHEPSSILSAIEEGIPIVTQMDSKVTSATPSTFPAVEESVSASDILSVRELKQDTNIESAMGSRSSQESKIVQLVTVDSIVYEVISMKPVSSIKPSTNIKSHIPSVNADSTSLKSEKAILSTPLSLSSASPVEGSTSPKSSSFSQSEATISTTIELEETQPVAIESDVPLLPTALSTNSLDKMAMSIVRTESPVLTKSSPEVAFVDETLAERNNDDTTTPSPSSDYDSQTHSTQIYTEVSSDESPSFTSAWTSEIHSQTLLTSSSVEPTAVWGDLASASDSSETEAIAHTTLVEETLSAEHTSVSVSSVATLSTTFDASVSDDITSSTTSPEKSVPTEGNNYASKEGSISHTQSEPEHLVQAVFHGDDTGITSSNVVIVDTFSVSSYSNPSKGFDLNILDLSEEQISEPHEPVTSSHSAASDYSLTTGTAVSDIASTTTLVDEVLYESSSESVDIEQEVEKHTLNATSSATLEGSNNLHTRSVLADIVKHENDSLETASSFSSAFSTEDTTPVQATVETMEIDLTTSLSSSSVSGEEDNTLTDSLASTNTGLYSSSYTPVASEEQDPISSGPTYANSYVPEVNSSGKISLEEETIQWDSLNGAIVTTTESDYYTSISIEADLQPTPIYVDHDEL</sequence>
<comment type="similarity">
    <text evidence="10">Belongs to the WD repeat SEC12 family.</text>
</comment>
<evidence type="ECO:0000256" key="8">
    <source>
        <dbReference type="ARBA" id="ARBA00022989"/>
    </source>
</evidence>
<gene>
    <name evidence="12" type="primary">KAFR0F02820</name>
    <name evidence="12" type="ORF">KAFR_0F02820</name>
</gene>
<comment type="function">
    <text evidence="10">Guanine nucleotide-exchange factor (GEF) required for the formation or budding of transport vesicles from the ER.</text>
</comment>
<dbReference type="eggNOG" id="KOG0771">
    <property type="taxonomic scope" value="Eukaryota"/>
</dbReference>
<dbReference type="KEGG" id="kaf:KAFR_0F02820"/>
<feature type="region of interest" description="Disordered" evidence="11">
    <location>
        <begin position="697"/>
        <end position="737"/>
    </location>
</feature>
<dbReference type="GO" id="GO:0015031">
    <property type="term" value="P:protein transport"/>
    <property type="evidence" value="ECO:0007669"/>
    <property type="project" value="UniProtKB-KW"/>
</dbReference>
<keyword evidence="3 10" id="KW-0812">Transmembrane</keyword>
<dbReference type="EMBL" id="HE650826">
    <property type="protein sequence ID" value="CCF58879.1"/>
    <property type="molecule type" value="Genomic_DNA"/>
</dbReference>
<dbReference type="InterPro" id="IPR001680">
    <property type="entry name" value="WD40_rpt"/>
</dbReference>
<keyword evidence="7 10" id="KW-0653">Protein transport</keyword>
<evidence type="ECO:0000256" key="2">
    <source>
        <dbReference type="ARBA" id="ARBA00022574"/>
    </source>
</evidence>